<accession>A0A6A4X4N0</accession>
<dbReference type="Proteomes" id="UP000440578">
    <property type="component" value="Unassembled WGS sequence"/>
</dbReference>
<feature type="region of interest" description="Disordered" evidence="1">
    <location>
        <begin position="83"/>
        <end position="130"/>
    </location>
</feature>
<gene>
    <name evidence="2" type="ORF">FJT64_019531</name>
</gene>
<feature type="region of interest" description="Disordered" evidence="1">
    <location>
        <begin position="263"/>
        <end position="282"/>
    </location>
</feature>
<evidence type="ECO:0000313" key="2">
    <source>
        <dbReference type="EMBL" id="KAF0309351.1"/>
    </source>
</evidence>
<dbReference type="AlphaFoldDB" id="A0A6A4X4N0"/>
<feature type="compositionally biased region" description="Pro residues" evidence="1">
    <location>
        <begin position="199"/>
        <end position="216"/>
    </location>
</feature>
<sequence length="300" mass="31698">MAALRRARHDPISLVQHDPTETLLALRGEISSLRRDVDASLTAERQASATLHGLAAATAEFVEQRRADLAAIIAFVAQYGYEPPPPPPADSPAAEADGQTEPPPAIGEPASACRQRPAPLDTPEEVQLSDVTVDMLRARTPGWGRTPAGLRAPLSAGRVGVRSAQRAARYVPSPARPPPPAAEDDTSDATALLNFRSIPLPPEGRPSPAARQPPPEFAGGALLVTPGLWVKRRSTLCRQPLDSAKKPVLPPAPVLKPLVEQPPAAGARWGSDSCADDSMQSPELSAATRAMLARRKFGKA</sequence>
<dbReference type="EMBL" id="VIIS01000411">
    <property type="protein sequence ID" value="KAF0309351.1"/>
    <property type="molecule type" value="Genomic_DNA"/>
</dbReference>
<feature type="region of interest" description="Disordered" evidence="1">
    <location>
        <begin position="164"/>
        <end position="221"/>
    </location>
</feature>
<dbReference type="OrthoDB" id="10581091at2759"/>
<keyword evidence="3" id="KW-1185">Reference proteome</keyword>
<protein>
    <submittedName>
        <fullName evidence="2">Uncharacterized protein</fullName>
    </submittedName>
</protein>
<feature type="region of interest" description="Disordered" evidence="1">
    <location>
        <begin position="139"/>
        <end position="158"/>
    </location>
</feature>
<name>A0A6A4X4N0_AMPAM</name>
<comment type="caution">
    <text evidence="2">The sequence shown here is derived from an EMBL/GenBank/DDBJ whole genome shotgun (WGS) entry which is preliminary data.</text>
</comment>
<reference evidence="2 3" key="1">
    <citation type="submission" date="2019-07" db="EMBL/GenBank/DDBJ databases">
        <title>Draft genome assembly of a fouling barnacle, Amphibalanus amphitrite (Darwin, 1854): The first reference genome for Thecostraca.</title>
        <authorList>
            <person name="Kim W."/>
        </authorList>
    </citation>
    <scope>NUCLEOTIDE SEQUENCE [LARGE SCALE GENOMIC DNA]</scope>
    <source>
        <strain evidence="2">SNU_AA5</strain>
        <tissue evidence="2">Soma without cirri and trophi</tissue>
    </source>
</reference>
<organism evidence="2 3">
    <name type="scientific">Amphibalanus amphitrite</name>
    <name type="common">Striped barnacle</name>
    <name type="synonym">Balanus amphitrite</name>
    <dbReference type="NCBI Taxonomy" id="1232801"/>
    <lineage>
        <taxon>Eukaryota</taxon>
        <taxon>Metazoa</taxon>
        <taxon>Ecdysozoa</taxon>
        <taxon>Arthropoda</taxon>
        <taxon>Crustacea</taxon>
        <taxon>Multicrustacea</taxon>
        <taxon>Cirripedia</taxon>
        <taxon>Thoracica</taxon>
        <taxon>Thoracicalcarea</taxon>
        <taxon>Balanomorpha</taxon>
        <taxon>Balanoidea</taxon>
        <taxon>Balanidae</taxon>
        <taxon>Amphibalaninae</taxon>
        <taxon>Amphibalanus</taxon>
    </lineage>
</organism>
<evidence type="ECO:0000313" key="3">
    <source>
        <dbReference type="Proteomes" id="UP000440578"/>
    </source>
</evidence>
<evidence type="ECO:0000256" key="1">
    <source>
        <dbReference type="SAM" id="MobiDB-lite"/>
    </source>
</evidence>
<proteinExistence type="predicted"/>